<name>A0ABT1Q056_9ACTN</name>
<comment type="caution">
    <text evidence="1">The sequence shown here is derived from an EMBL/GenBank/DDBJ whole genome shotgun (WGS) entry which is preliminary data.</text>
</comment>
<evidence type="ECO:0000313" key="1">
    <source>
        <dbReference type="EMBL" id="MCQ4083310.1"/>
    </source>
</evidence>
<dbReference type="Proteomes" id="UP001057702">
    <property type="component" value="Unassembled WGS sequence"/>
</dbReference>
<reference evidence="1" key="1">
    <citation type="submission" date="2022-06" db="EMBL/GenBank/DDBJ databases">
        <title>Draft genome sequence of Streptomyces sp. RB6PN25 isolated from peat swamp forest in Thailand.</title>
        <authorList>
            <person name="Duangmal K."/>
            <person name="Klaysubun C."/>
        </authorList>
    </citation>
    <scope>NUCLEOTIDE SEQUENCE</scope>
    <source>
        <strain evidence="1">RB6PN25</strain>
    </source>
</reference>
<proteinExistence type="predicted"/>
<keyword evidence="2" id="KW-1185">Reference proteome</keyword>
<evidence type="ECO:0008006" key="3">
    <source>
        <dbReference type="Google" id="ProtNLM"/>
    </source>
</evidence>
<organism evidence="1 2">
    <name type="scientific">Streptomyces humicola</name>
    <dbReference type="NCBI Taxonomy" id="2953240"/>
    <lineage>
        <taxon>Bacteria</taxon>
        <taxon>Bacillati</taxon>
        <taxon>Actinomycetota</taxon>
        <taxon>Actinomycetes</taxon>
        <taxon>Kitasatosporales</taxon>
        <taxon>Streptomycetaceae</taxon>
        <taxon>Streptomyces</taxon>
    </lineage>
</organism>
<sequence length="120" mass="12988">MSASAVGLATTAASAKSDIYFVAAPHNVHLGGEIRLTGNGDDDNFTFNRFCIQQRQGRGGWQTLRCSHGQYNGGGGLNMWIRAGRRGLVQFRGALVEGTSPTDKHPKTHLTSRVFEVDVN</sequence>
<gene>
    <name evidence="1" type="ORF">NGB36_22555</name>
</gene>
<dbReference type="RefSeq" id="WP_255922244.1">
    <property type="nucleotide sequence ID" value="NZ_JANFNG010000020.1"/>
</dbReference>
<evidence type="ECO:0000313" key="2">
    <source>
        <dbReference type="Proteomes" id="UP001057702"/>
    </source>
</evidence>
<protein>
    <recommendedName>
        <fullName evidence="3">Secreted protein</fullName>
    </recommendedName>
</protein>
<accession>A0ABT1Q056</accession>
<dbReference type="EMBL" id="JANFNG010000020">
    <property type="protein sequence ID" value="MCQ4083310.1"/>
    <property type="molecule type" value="Genomic_DNA"/>
</dbReference>